<dbReference type="Proteomes" id="UP000092124">
    <property type="component" value="Unassembled WGS sequence"/>
</dbReference>
<dbReference type="OrthoDB" id="9805246at2759"/>
<dbReference type="InterPro" id="IPR013106">
    <property type="entry name" value="Ig_V-set"/>
</dbReference>
<keyword evidence="4" id="KW-0391">Immunity</keyword>
<keyword evidence="14" id="KW-1185">Reference proteome</keyword>
<evidence type="ECO:0000256" key="9">
    <source>
        <dbReference type="ARBA" id="ARBA00023180"/>
    </source>
</evidence>
<keyword evidence="8" id="KW-0675">Receptor</keyword>
<keyword evidence="2" id="KW-1003">Cell membrane</keyword>
<protein>
    <recommendedName>
        <fullName evidence="12">Ig-like domain-containing protein</fullName>
    </recommendedName>
</protein>
<dbReference type="AlphaFoldDB" id="A0A1A6H6D1"/>
<evidence type="ECO:0000256" key="6">
    <source>
        <dbReference type="ARBA" id="ARBA00023136"/>
    </source>
</evidence>
<organism evidence="13 14">
    <name type="scientific">Neotoma lepida</name>
    <name type="common">Desert woodrat</name>
    <dbReference type="NCBI Taxonomy" id="56216"/>
    <lineage>
        <taxon>Eukaryota</taxon>
        <taxon>Metazoa</taxon>
        <taxon>Chordata</taxon>
        <taxon>Craniata</taxon>
        <taxon>Vertebrata</taxon>
        <taxon>Euteleostomi</taxon>
        <taxon>Mammalia</taxon>
        <taxon>Eutheria</taxon>
        <taxon>Euarchontoglires</taxon>
        <taxon>Glires</taxon>
        <taxon>Rodentia</taxon>
        <taxon>Myomorpha</taxon>
        <taxon>Muroidea</taxon>
        <taxon>Cricetidae</taxon>
        <taxon>Neotominae</taxon>
        <taxon>Neotoma</taxon>
    </lineage>
</organism>
<dbReference type="FunFam" id="2.60.40.10:FF:000878">
    <property type="entry name" value="T cell receptor alpha variable 38-1"/>
    <property type="match status" value="1"/>
</dbReference>
<feature type="domain" description="Ig-like" evidence="12">
    <location>
        <begin position="93"/>
        <end position="183"/>
    </location>
</feature>
<gene>
    <name evidence="13" type="ORF">A6R68_15611</name>
</gene>
<proteinExistence type="predicted"/>
<keyword evidence="11" id="KW-1279">T cell receptor</keyword>
<dbReference type="SUPFAM" id="SSF48726">
    <property type="entry name" value="Immunoglobulin"/>
    <property type="match status" value="3"/>
</dbReference>
<evidence type="ECO:0000259" key="12">
    <source>
        <dbReference type="PROSITE" id="PS50835"/>
    </source>
</evidence>
<evidence type="ECO:0000256" key="11">
    <source>
        <dbReference type="ARBA" id="ARBA00043266"/>
    </source>
</evidence>
<evidence type="ECO:0000256" key="8">
    <source>
        <dbReference type="ARBA" id="ARBA00023170"/>
    </source>
</evidence>
<evidence type="ECO:0000313" key="14">
    <source>
        <dbReference type="Proteomes" id="UP000092124"/>
    </source>
</evidence>
<dbReference type="Gene3D" id="2.60.40.10">
    <property type="entry name" value="Immunoglobulins"/>
    <property type="match status" value="2"/>
</dbReference>
<dbReference type="EMBL" id="LZPO01044596">
    <property type="protein sequence ID" value="OBS73854.1"/>
    <property type="molecule type" value="Genomic_DNA"/>
</dbReference>
<dbReference type="SMART" id="SM00406">
    <property type="entry name" value="IGv"/>
    <property type="match status" value="2"/>
</dbReference>
<evidence type="ECO:0000313" key="13">
    <source>
        <dbReference type="EMBL" id="OBS73854.1"/>
    </source>
</evidence>
<sequence length="399" mass="43171">GQLKMPCSPLCPSQTLRQAWFGRSFRLRRLGGNSAVSGLAGFLDGADWLQEEGHFNSHPDTTAQGLVPCFCLQQSHKHHEEAAVLSAGAAVHPGVKGQQVKQSPVSLVLQEGESAELQCNFSTSATQMQWFYQSPGGHLISLFYNPSGTKQNGRLKSTTVTQERRSSLYISSSQTTDSGTYFCAMNAQCSPHTCSLYTNLQLGGHGPSQILYSPKSNSSTSSYKQAGGEQVTMDCSYETSKSFYQLYWYKQPPSGDMIFLIHQISSSHHNESSGRYSVVFQKSAKSISLIISASQVEDLMNYFCALGTRLTVFAVTVQAEQIWELLKHSPPGGALLRSTPAQPDKQVPTTAASCVSSSLSITDAKTADTAVYFCATDAQFAAGTCSPDTNPQSCFLDPS</sequence>
<feature type="non-terminal residue" evidence="13">
    <location>
        <position position="399"/>
    </location>
</feature>
<dbReference type="PANTHER" id="PTHR19339:SF2">
    <property type="entry name" value="T CELL RECEPTOR ALPHA VARIABLE 22"/>
    <property type="match status" value="1"/>
</dbReference>
<evidence type="ECO:0000256" key="3">
    <source>
        <dbReference type="ARBA" id="ARBA00022729"/>
    </source>
</evidence>
<dbReference type="InterPro" id="IPR003599">
    <property type="entry name" value="Ig_sub"/>
</dbReference>
<evidence type="ECO:0000256" key="5">
    <source>
        <dbReference type="ARBA" id="ARBA00023130"/>
    </source>
</evidence>
<keyword evidence="5" id="KW-1064">Adaptive immunity</keyword>
<keyword evidence="3" id="KW-0732">Signal</keyword>
<dbReference type="SMART" id="SM00409">
    <property type="entry name" value="IG"/>
    <property type="match status" value="2"/>
</dbReference>
<evidence type="ECO:0000256" key="7">
    <source>
        <dbReference type="ARBA" id="ARBA00023157"/>
    </source>
</evidence>
<evidence type="ECO:0000256" key="4">
    <source>
        <dbReference type="ARBA" id="ARBA00022859"/>
    </source>
</evidence>
<dbReference type="InterPro" id="IPR051896">
    <property type="entry name" value="TCR_alpha_variable"/>
</dbReference>
<comment type="caution">
    <text evidence="13">The sequence shown here is derived from an EMBL/GenBank/DDBJ whole genome shotgun (WGS) entry which is preliminary data.</text>
</comment>
<dbReference type="InterPro" id="IPR013783">
    <property type="entry name" value="Ig-like_fold"/>
</dbReference>
<dbReference type="GO" id="GO:0042101">
    <property type="term" value="C:T cell receptor complex"/>
    <property type="evidence" value="ECO:0007669"/>
    <property type="project" value="UniProtKB-KW"/>
</dbReference>
<name>A0A1A6H6D1_NEOLE</name>
<accession>A0A1A6H6D1</accession>
<reference evidence="13 14" key="1">
    <citation type="submission" date="2016-06" db="EMBL/GenBank/DDBJ databases">
        <title>The Draft Genome Sequence and Annotation of the Desert Woodrat Neotoma lepida.</title>
        <authorList>
            <person name="Campbell M."/>
            <person name="Oakeson K.F."/>
            <person name="Yandell M."/>
            <person name="Halpert J.R."/>
            <person name="Dearing D."/>
        </authorList>
    </citation>
    <scope>NUCLEOTIDE SEQUENCE [LARGE SCALE GENOMIC DNA]</scope>
    <source>
        <strain evidence="13">417</strain>
        <tissue evidence="13">Liver</tissue>
    </source>
</reference>
<evidence type="ECO:0000256" key="10">
    <source>
        <dbReference type="ARBA" id="ARBA00038651"/>
    </source>
</evidence>
<evidence type="ECO:0000256" key="2">
    <source>
        <dbReference type="ARBA" id="ARBA00022475"/>
    </source>
</evidence>
<comment type="subcellular location">
    <subcellularLocation>
        <location evidence="1">Cell membrane</location>
    </subcellularLocation>
</comment>
<dbReference type="InterPro" id="IPR007110">
    <property type="entry name" value="Ig-like_dom"/>
</dbReference>
<dbReference type="STRING" id="56216.A0A1A6H6D1"/>
<feature type="non-terminal residue" evidence="13">
    <location>
        <position position="1"/>
    </location>
</feature>
<keyword evidence="7" id="KW-1015">Disulfide bond</keyword>
<dbReference type="PANTHER" id="PTHR19339">
    <property type="entry name" value="T CELL RECEPTOR ALPHA VARIABLE 39"/>
    <property type="match status" value="1"/>
</dbReference>
<keyword evidence="9" id="KW-0325">Glycoprotein</keyword>
<keyword evidence="6" id="KW-0472">Membrane</keyword>
<dbReference type="Pfam" id="PF07686">
    <property type="entry name" value="V-set"/>
    <property type="match status" value="2"/>
</dbReference>
<dbReference type="GO" id="GO:0002250">
    <property type="term" value="P:adaptive immune response"/>
    <property type="evidence" value="ECO:0007669"/>
    <property type="project" value="UniProtKB-KW"/>
</dbReference>
<evidence type="ECO:0000256" key="1">
    <source>
        <dbReference type="ARBA" id="ARBA00004236"/>
    </source>
</evidence>
<dbReference type="PROSITE" id="PS50835">
    <property type="entry name" value="IG_LIKE"/>
    <property type="match status" value="2"/>
</dbReference>
<comment type="subunit">
    <text evidence="10">Alpha-beta TR is a heterodimer composed of an alpha and beta chain; disulfide-linked. The alpha-beta TR is associated with the transmembrane signaling CD3 coreceptor proteins to form the TR-CD3 (TcR or TCR). The assembly of alpha-beta TR heterodimers with CD3 occurs in the endoplasmic reticulum where a single alpha-beta TR heterodimer associates with one CD3D-CD3E heterodimer, one CD3G-CD3E heterodimer and one CD247 homodimer forming a stable octameric structure. CD3D-CD3E and CD3G-CD3E heterodimers preferentially associate with TR alpha and TR beta chains, respectively. The association of the CD247 homodimer is the last step of TcR assembly in the endoplasmic reticulum and is required for transport to the cell surface.</text>
</comment>
<dbReference type="InterPro" id="IPR036179">
    <property type="entry name" value="Ig-like_dom_sf"/>
</dbReference>
<feature type="domain" description="Ig-like" evidence="12">
    <location>
        <begin position="214"/>
        <end position="304"/>
    </location>
</feature>